<organism evidence="2 3">
    <name type="scientific">Candidatus Eisenbergiella merdavium</name>
    <dbReference type="NCBI Taxonomy" id="2838551"/>
    <lineage>
        <taxon>Bacteria</taxon>
        <taxon>Bacillati</taxon>
        <taxon>Bacillota</taxon>
        <taxon>Clostridia</taxon>
        <taxon>Lachnospirales</taxon>
        <taxon>Lachnospiraceae</taxon>
        <taxon>Eisenbergiella</taxon>
    </lineage>
</organism>
<reference evidence="2" key="2">
    <citation type="submission" date="2021-04" db="EMBL/GenBank/DDBJ databases">
        <authorList>
            <person name="Gilroy R."/>
        </authorList>
    </citation>
    <scope>NUCLEOTIDE SEQUENCE</scope>
    <source>
        <strain evidence="2">USAMLcec2-132</strain>
    </source>
</reference>
<dbReference type="InterPro" id="IPR052701">
    <property type="entry name" value="GAG_Ulvan_Degrading_Sulfatases"/>
</dbReference>
<dbReference type="Gene3D" id="3.40.720.10">
    <property type="entry name" value="Alkaline Phosphatase, subunit A"/>
    <property type="match status" value="1"/>
</dbReference>
<dbReference type="InterPro" id="IPR017850">
    <property type="entry name" value="Alkaline_phosphatase_core_sf"/>
</dbReference>
<name>A0A9D2NCS7_9FIRM</name>
<reference evidence="2" key="1">
    <citation type="journal article" date="2021" name="PeerJ">
        <title>Extensive microbial diversity within the chicken gut microbiome revealed by metagenomics and culture.</title>
        <authorList>
            <person name="Gilroy R."/>
            <person name="Ravi A."/>
            <person name="Getino M."/>
            <person name="Pursley I."/>
            <person name="Horton D.L."/>
            <person name="Alikhan N.F."/>
            <person name="Baker D."/>
            <person name="Gharbi K."/>
            <person name="Hall N."/>
            <person name="Watson M."/>
            <person name="Adriaenssens E.M."/>
            <person name="Foster-Nyarko E."/>
            <person name="Jarju S."/>
            <person name="Secka A."/>
            <person name="Antonio M."/>
            <person name="Oren A."/>
            <person name="Chaudhuri R.R."/>
            <person name="La Ragione R."/>
            <person name="Hildebrand F."/>
            <person name="Pallen M.J."/>
        </authorList>
    </citation>
    <scope>NUCLEOTIDE SEQUENCE</scope>
    <source>
        <strain evidence="2">USAMLcec2-132</strain>
    </source>
</reference>
<evidence type="ECO:0000313" key="3">
    <source>
        <dbReference type="Proteomes" id="UP000823891"/>
    </source>
</evidence>
<dbReference type="EMBL" id="DWWS01000019">
    <property type="protein sequence ID" value="HJC23066.1"/>
    <property type="molecule type" value="Genomic_DNA"/>
</dbReference>
<dbReference type="SUPFAM" id="SSF53649">
    <property type="entry name" value="Alkaline phosphatase-like"/>
    <property type="match status" value="1"/>
</dbReference>
<dbReference type="AlphaFoldDB" id="A0A9D2NCS7"/>
<evidence type="ECO:0000313" key="2">
    <source>
        <dbReference type="EMBL" id="HJC23066.1"/>
    </source>
</evidence>
<sequence length="491" mass="56196">MRVIMFDIDTLRADHMGCYGYGRNTTPVMDGIAAEGVRFDRYYCPNAPCLPSRASMVSGQYGIHNGIVGHGGSAADMRLQGRSRSFTDDMSENSLFMQFRRAGMHTVSFSTFAERHSAWWFNAGFNECHNLGERGAETAGEVTPRVLEWLEKNGRKDNWMMHVHYWDPHTPYRTPADYESPFAGTPLPDGWITEEIFREHLLHIGPHGANEINMWNDDSSERWPKHPGRLSSLEDAERFINQYDDGVRYTDDNIGRIIGWLKENGLYDDELAVIITADHGEDLGEFGVYAEHGMADEPVSRIPLIIRWPGMRKGAVAEGFHDNTDLAPTMQELLGTSMFRGDRYQYDGVSFARTLRDGTDCSRPCAVLTQCAHVCQRSVRFDDYIYIRTIHGGYHLLPDEMLFNVKEDPHEQHDLAAKRPELCARGAKLILDWTDSMMKTSHYDTDPMWTVMREGGPEHCRGELETYKRRLKGTPREYGIRLLEEKYKGFD</sequence>
<dbReference type="PANTHER" id="PTHR43751">
    <property type="entry name" value="SULFATASE"/>
    <property type="match status" value="1"/>
</dbReference>
<dbReference type="PANTHER" id="PTHR43751:SF3">
    <property type="entry name" value="SULFATASE N-TERMINAL DOMAIN-CONTAINING PROTEIN"/>
    <property type="match status" value="1"/>
</dbReference>
<dbReference type="Proteomes" id="UP000823891">
    <property type="component" value="Unassembled WGS sequence"/>
</dbReference>
<evidence type="ECO:0000259" key="1">
    <source>
        <dbReference type="Pfam" id="PF00884"/>
    </source>
</evidence>
<protein>
    <submittedName>
        <fullName evidence="2">Sulfatase</fullName>
    </submittedName>
</protein>
<proteinExistence type="predicted"/>
<dbReference type="CDD" id="cd16148">
    <property type="entry name" value="sulfatase_like"/>
    <property type="match status" value="1"/>
</dbReference>
<accession>A0A9D2NCS7</accession>
<feature type="domain" description="Sulfatase N-terminal" evidence="1">
    <location>
        <begin position="8"/>
        <end position="335"/>
    </location>
</feature>
<comment type="caution">
    <text evidence="2">The sequence shown here is derived from an EMBL/GenBank/DDBJ whole genome shotgun (WGS) entry which is preliminary data.</text>
</comment>
<dbReference type="Pfam" id="PF00884">
    <property type="entry name" value="Sulfatase"/>
    <property type="match status" value="1"/>
</dbReference>
<dbReference type="InterPro" id="IPR000917">
    <property type="entry name" value="Sulfatase_N"/>
</dbReference>
<gene>
    <name evidence="2" type="ORF">H9761_05100</name>
</gene>